<evidence type="ECO:0000256" key="7">
    <source>
        <dbReference type="ARBA" id="ARBA00023163"/>
    </source>
</evidence>
<dbReference type="OrthoDB" id="103819at2759"/>
<evidence type="ECO:0000259" key="12">
    <source>
        <dbReference type="Pfam" id="PF06333"/>
    </source>
</evidence>
<evidence type="ECO:0000313" key="14">
    <source>
        <dbReference type="EMBL" id="OAX36976.1"/>
    </source>
</evidence>
<keyword evidence="15" id="KW-1185">Reference proteome</keyword>
<protein>
    <recommendedName>
        <fullName evidence="3 10">Mediator of RNA polymerase II transcription subunit 13</fullName>
    </recommendedName>
    <alternativeName>
        <fullName evidence="9 10">Mediator complex subunit 13</fullName>
    </alternativeName>
</protein>
<comment type="function">
    <text evidence="10">Component of the SRB8-11 complex. The SRB8-11 complex is a regulatory module of the Mediator complex which is itself involved in regulation of basal and activated RNA polymerase II-dependent transcription. The SRB8-11 complex may be involved in the transcriptional repression of a subset of genes regulated by Mediator. It may inhibit the association of the Mediator complex with RNA polymerase II to form the holoenzyme complex.</text>
</comment>
<organism evidence="14 15">
    <name type="scientific">Rhizopogon vinicolor AM-OR11-026</name>
    <dbReference type="NCBI Taxonomy" id="1314800"/>
    <lineage>
        <taxon>Eukaryota</taxon>
        <taxon>Fungi</taxon>
        <taxon>Dikarya</taxon>
        <taxon>Basidiomycota</taxon>
        <taxon>Agaricomycotina</taxon>
        <taxon>Agaricomycetes</taxon>
        <taxon>Agaricomycetidae</taxon>
        <taxon>Boletales</taxon>
        <taxon>Suillineae</taxon>
        <taxon>Rhizopogonaceae</taxon>
        <taxon>Rhizopogon</taxon>
    </lineage>
</organism>
<keyword evidence="5 10" id="KW-0805">Transcription regulation</keyword>
<feature type="region of interest" description="Disordered" evidence="11">
    <location>
        <begin position="686"/>
        <end position="727"/>
    </location>
</feature>
<evidence type="ECO:0000256" key="10">
    <source>
        <dbReference type="RuleBase" id="RU364134"/>
    </source>
</evidence>
<proteinExistence type="inferred from homology"/>
<evidence type="ECO:0000256" key="5">
    <source>
        <dbReference type="ARBA" id="ARBA00023015"/>
    </source>
</evidence>
<dbReference type="InterPro" id="IPR009401">
    <property type="entry name" value="Med13_C"/>
</dbReference>
<dbReference type="GO" id="GO:0016592">
    <property type="term" value="C:mediator complex"/>
    <property type="evidence" value="ECO:0007669"/>
    <property type="project" value="InterPro"/>
</dbReference>
<comment type="similarity">
    <text evidence="2 10">Belongs to the Mediator complex subunit 13 family.</text>
</comment>
<evidence type="ECO:0000256" key="2">
    <source>
        <dbReference type="ARBA" id="ARBA00009354"/>
    </source>
</evidence>
<evidence type="ECO:0000256" key="3">
    <source>
        <dbReference type="ARBA" id="ARBA00019618"/>
    </source>
</evidence>
<keyword evidence="4 10" id="KW-0678">Repressor</keyword>
<dbReference type="PANTHER" id="PTHR48249:SF3">
    <property type="entry name" value="MEDIATOR OF RNA POLYMERASE II TRANSCRIPTION SUBUNIT 13"/>
    <property type="match status" value="1"/>
</dbReference>
<evidence type="ECO:0000256" key="8">
    <source>
        <dbReference type="ARBA" id="ARBA00023242"/>
    </source>
</evidence>
<evidence type="ECO:0000256" key="4">
    <source>
        <dbReference type="ARBA" id="ARBA00022491"/>
    </source>
</evidence>
<feature type="compositionally biased region" description="Polar residues" evidence="11">
    <location>
        <begin position="447"/>
        <end position="456"/>
    </location>
</feature>
<comment type="subunit">
    <text evidence="10">Component of the SRB8-11 complex, which itself associates with the Mediator complex.</text>
</comment>
<dbReference type="PANTHER" id="PTHR48249">
    <property type="entry name" value="MEDIATOR OF RNA POLYMERASE II TRANSCRIPTION SUBUNIT 13"/>
    <property type="match status" value="1"/>
</dbReference>
<dbReference type="InterPro" id="IPR051139">
    <property type="entry name" value="Mediator_complx_sub13"/>
</dbReference>
<evidence type="ECO:0000256" key="6">
    <source>
        <dbReference type="ARBA" id="ARBA00023159"/>
    </source>
</evidence>
<feature type="compositionally biased region" description="Polar residues" evidence="11">
    <location>
        <begin position="516"/>
        <end position="535"/>
    </location>
</feature>
<evidence type="ECO:0000259" key="13">
    <source>
        <dbReference type="Pfam" id="PF11597"/>
    </source>
</evidence>
<dbReference type="GO" id="GO:0045944">
    <property type="term" value="P:positive regulation of transcription by RNA polymerase II"/>
    <property type="evidence" value="ECO:0007669"/>
    <property type="project" value="TreeGrafter"/>
</dbReference>
<dbReference type="EMBL" id="KV448381">
    <property type="protein sequence ID" value="OAX36976.1"/>
    <property type="molecule type" value="Genomic_DNA"/>
</dbReference>
<dbReference type="Pfam" id="PF06333">
    <property type="entry name" value="Med13_C"/>
    <property type="match status" value="1"/>
</dbReference>
<keyword evidence="7 10" id="KW-0804">Transcription</keyword>
<feature type="compositionally biased region" description="Polar residues" evidence="11">
    <location>
        <begin position="463"/>
        <end position="480"/>
    </location>
</feature>
<feature type="region of interest" description="Disordered" evidence="11">
    <location>
        <begin position="770"/>
        <end position="807"/>
    </location>
</feature>
<evidence type="ECO:0000256" key="11">
    <source>
        <dbReference type="SAM" id="MobiDB-lite"/>
    </source>
</evidence>
<feature type="domain" description="Mediator complex subunit Med13 N-terminal" evidence="13">
    <location>
        <begin position="26"/>
        <end position="337"/>
    </location>
</feature>
<evidence type="ECO:0000256" key="1">
    <source>
        <dbReference type="ARBA" id="ARBA00004123"/>
    </source>
</evidence>
<evidence type="ECO:0000313" key="15">
    <source>
        <dbReference type="Proteomes" id="UP000092154"/>
    </source>
</evidence>
<feature type="compositionally biased region" description="Acidic residues" evidence="11">
    <location>
        <begin position="775"/>
        <end position="793"/>
    </location>
</feature>
<dbReference type="InParanoid" id="A0A1B7MWI3"/>
<gene>
    <name evidence="14" type="ORF">K503DRAFT_720490</name>
</gene>
<evidence type="ECO:0000256" key="9">
    <source>
        <dbReference type="ARBA" id="ARBA00032008"/>
    </source>
</evidence>
<accession>A0A1B7MWI3</accession>
<keyword evidence="6 10" id="KW-0010">Activator</keyword>
<reference evidence="14 15" key="1">
    <citation type="submission" date="2016-06" db="EMBL/GenBank/DDBJ databases">
        <title>Comparative genomics of the ectomycorrhizal sister species Rhizopogon vinicolor and Rhizopogon vesiculosus (Basidiomycota: Boletales) reveals a divergence of the mating type B locus.</title>
        <authorList>
            <consortium name="DOE Joint Genome Institute"/>
            <person name="Mujic A.B."/>
            <person name="Kuo A."/>
            <person name="Tritt A."/>
            <person name="Lipzen A."/>
            <person name="Chen C."/>
            <person name="Johnson J."/>
            <person name="Sharma A."/>
            <person name="Barry K."/>
            <person name="Grigoriev I.V."/>
            <person name="Spatafora J.W."/>
        </authorList>
    </citation>
    <scope>NUCLEOTIDE SEQUENCE [LARGE SCALE GENOMIC DNA]</scope>
    <source>
        <strain evidence="14 15">AM-OR11-026</strain>
    </source>
</reference>
<feature type="region of interest" description="Disordered" evidence="11">
    <location>
        <begin position="445"/>
        <end position="535"/>
    </location>
</feature>
<dbReference type="InterPro" id="IPR021643">
    <property type="entry name" value="Mediator_Med13_N"/>
</dbReference>
<name>A0A1B7MWI3_9AGAM</name>
<feature type="domain" description="Mediator complex subunit Med13 C-terminal" evidence="12">
    <location>
        <begin position="1150"/>
        <end position="1440"/>
    </location>
</feature>
<dbReference type="GO" id="GO:0003713">
    <property type="term" value="F:transcription coactivator activity"/>
    <property type="evidence" value="ECO:0007669"/>
    <property type="project" value="TreeGrafter"/>
</dbReference>
<feature type="region of interest" description="Disordered" evidence="11">
    <location>
        <begin position="345"/>
        <end position="376"/>
    </location>
</feature>
<dbReference type="Pfam" id="PF11597">
    <property type="entry name" value="Med13_N"/>
    <property type="match status" value="1"/>
</dbReference>
<keyword evidence="8 10" id="KW-0539">Nucleus</keyword>
<comment type="subcellular location">
    <subcellularLocation>
        <location evidence="1 10">Nucleus</location>
    </subcellularLocation>
</comment>
<dbReference type="Proteomes" id="UP000092154">
    <property type="component" value="Unassembled WGS sequence"/>
</dbReference>
<dbReference type="STRING" id="1314800.A0A1B7MWI3"/>
<sequence length="1453" mass="158596">MAHKPEITPPLSTTFTHILPTLSPSDKLLSSILPLPTNPCIVYATYSPSGVAPPCEVLESARRQLVSRNQTCSFQDSILPHVHIDRDVSTFHAFVIASNEHVDSSLSALRHLSLDDLTVSETSSFTPCGLYPCGPVCADSHTPCPSCLAPRNSSFISTACLLPRKPLRQIYSRFIDAVRTRLIGYVVTASLASAIRLDNGFLLIPNATSNEWGADWDHHSQLRPLVHCHLDLHLAPNRLEVHTLLRASPHVPLPTLLPLPPGIPLTLLPTGAPAFLLAPYSGPTASLTAQFTRSLAPHPLPHSKDTQYIVAWLAVQNKQGEDKGTPIIWPTALCLVSNSSSRKPLEHIPELPSQLQPSPPPPPPPSFNVGTPRTDAPSTPLRVLTNHPLTRRPATVSPSPLRFLRTLTLTHTTSLQNVASEVGGYVESVVRERDRERERIRRERETITSVSASPQVVTPAAATVSTIPTPAPDTNNSQHPTLPEPSEQPHIHPSVYYPSPLTAIEPPTYAGPTSVPELSTPSPQTNLAPTPTAFDSFNTMDATWTQPASDFMNYDMGPTGQRRLDMDFADYDTFTFTDDDFSFFDRPTRPSDAAPAPTSAGLSPSIFGVADIGASFTPATGTQLSPDIPPFTPTPVLALPSPPGSLSAPSTPHVKVTYPPSQFARTFDPISFAPSHSLADAKYSSAGKFALPSPPDEEDRTSPLPALRSKSHSTASPTDLHARYRDATDPRISVVRQLIGVKRKSKSLDHGRVRSRQLFLSSYDDSAHEDVFSPLEDDEKSEAASEDDTDMDDERERSTTPPPSYLPLGPMLLHTHFHHALLLPLCQPLRPPGSAVAPMSLALAPPPVAAPTPVSPAASSEKINQELAAAGAALTREVVENPVWARAWGCRSDTGREQMWPGDIQGLADILKRVDVLDGPVESLTMFADSTPSSEGIHLQRLDSPMYSVGKSGCVVQVLPSALRFWEKLGLTPRGGKRDVVAFVFLEEGGLERQHQAGVWLNKMSAGYSAKQLGSFTAGSSTMCSADGVMPLRLENFRKSIRSFLQCLELKSDLVFYIAIPDSAFGLNSPLLREIFSFVKQTQAKRSEAPILFQFIPENLIALSESPSSEASEIDALCYATYRRMLKPVERSMARVFSDENIEAVAYFQEQPFVLARSSSTVHFAQSTPARSLDVMDRHTFLHVGYRFSACGKWLLAACVDQHGENYDLGTWLIQDDIETSAVIQVWNFALLFAKRANVEWRIVIAKLGPMTTSELEGWNVHLSAAVPLCNDVPPFHVSLLSVEQNLCWPIIPQFNETADPTSSKRAPAKDSKSIYVDVTPAYAIYPSTRIPLTSRSYQEQVDLPFIPDNDGTTSFDTSSILPISTSILVRCPSTLATFTQSSIYIHLLHTLHTPGSSLMTSDDTMRKGITLSFYELSVLAGAMLGLQECPLLPFHLAAIEVMHDSLRQEAIS</sequence>
<feature type="compositionally biased region" description="Pro residues" evidence="11">
    <location>
        <begin position="357"/>
        <end position="366"/>
    </location>
</feature>